<organism evidence="7 8">
    <name type="scientific">Teratosphaeria nubilosa</name>
    <dbReference type="NCBI Taxonomy" id="161662"/>
    <lineage>
        <taxon>Eukaryota</taxon>
        <taxon>Fungi</taxon>
        <taxon>Dikarya</taxon>
        <taxon>Ascomycota</taxon>
        <taxon>Pezizomycotina</taxon>
        <taxon>Dothideomycetes</taxon>
        <taxon>Dothideomycetidae</taxon>
        <taxon>Mycosphaerellales</taxon>
        <taxon>Teratosphaeriaceae</taxon>
        <taxon>Teratosphaeria</taxon>
    </lineage>
</organism>
<dbReference type="GO" id="GO:0000297">
    <property type="term" value="F:spermine transmembrane transporter activity"/>
    <property type="evidence" value="ECO:0007669"/>
    <property type="project" value="TreeGrafter"/>
</dbReference>
<evidence type="ECO:0000313" key="7">
    <source>
        <dbReference type="EMBL" id="KAF2771976.1"/>
    </source>
</evidence>
<dbReference type="GO" id="GO:0005886">
    <property type="term" value="C:plasma membrane"/>
    <property type="evidence" value="ECO:0007669"/>
    <property type="project" value="TreeGrafter"/>
</dbReference>
<evidence type="ECO:0008006" key="9">
    <source>
        <dbReference type="Google" id="ProtNLM"/>
    </source>
</evidence>
<feature type="transmembrane region" description="Helical" evidence="6">
    <location>
        <begin position="128"/>
        <end position="151"/>
    </location>
</feature>
<evidence type="ECO:0000256" key="5">
    <source>
        <dbReference type="SAM" id="MobiDB-lite"/>
    </source>
</evidence>
<protein>
    <recommendedName>
        <fullName evidence="9">MFS general substrate transporter</fullName>
    </recommendedName>
</protein>
<comment type="subcellular location">
    <subcellularLocation>
        <location evidence="1">Membrane</location>
        <topology evidence="1">Multi-pass membrane protein</topology>
    </subcellularLocation>
</comment>
<evidence type="ECO:0000256" key="2">
    <source>
        <dbReference type="ARBA" id="ARBA00022692"/>
    </source>
</evidence>
<accession>A0A6G1LGJ5</accession>
<proteinExistence type="predicted"/>
<dbReference type="PANTHER" id="PTHR23502">
    <property type="entry name" value="MAJOR FACILITATOR SUPERFAMILY"/>
    <property type="match status" value="1"/>
</dbReference>
<evidence type="ECO:0000313" key="8">
    <source>
        <dbReference type="Proteomes" id="UP000799436"/>
    </source>
</evidence>
<keyword evidence="4 6" id="KW-0472">Membrane</keyword>
<keyword evidence="8" id="KW-1185">Reference proteome</keyword>
<sequence length="177" mass="19923">MGKTAICAQTTIHLPVSSERSHQDPPAPCSDWDGPNDRGNPQNWSLPMKAYHSFQGQNGIVPPGKRLYIAMLGSLLFPIGLFCVLYVMDFYGPPYGASAMGSNNLFRYLLGAAFPLFIVQMYERLAVGWATSLLGFVSLSLMPIPWVFFWCGPRLRARSRYQKSCAGFRKYMIDDRR</sequence>
<dbReference type="OrthoDB" id="3936150at2759"/>
<evidence type="ECO:0000256" key="6">
    <source>
        <dbReference type="SAM" id="Phobius"/>
    </source>
</evidence>
<keyword evidence="3 6" id="KW-1133">Transmembrane helix</keyword>
<evidence type="ECO:0000256" key="1">
    <source>
        <dbReference type="ARBA" id="ARBA00004141"/>
    </source>
</evidence>
<feature type="region of interest" description="Disordered" evidence="5">
    <location>
        <begin position="16"/>
        <end position="36"/>
    </location>
</feature>
<dbReference type="SUPFAM" id="SSF103473">
    <property type="entry name" value="MFS general substrate transporter"/>
    <property type="match status" value="1"/>
</dbReference>
<dbReference type="AlphaFoldDB" id="A0A6G1LGJ5"/>
<dbReference type="Proteomes" id="UP000799436">
    <property type="component" value="Unassembled WGS sequence"/>
</dbReference>
<reference evidence="7" key="1">
    <citation type="journal article" date="2020" name="Stud. Mycol.">
        <title>101 Dothideomycetes genomes: a test case for predicting lifestyles and emergence of pathogens.</title>
        <authorList>
            <person name="Haridas S."/>
            <person name="Albert R."/>
            <person name="Binder M."/>
            <person name="Bloem J."/>
            <person name="Labutti K."/>
            <person name="Salamov A."/>
            <person name="Andreopoulos B."/>
            <person name="Baker S."/>
            <person name="Barry K."/>
            <person name="Bills G."/>
            <person name="Bluhm B."/>
            <person name="Cannon C."/>
            <person name="Castanera R."/>
            <person name="Culley D."/>
            <person name="Daum C."/>
            <person name="Ezra D."/>
            <person name="Gonzalez J."/>
            <person name="Henrissat B."/>
            <person name="Kuo A."/>
            <person name="Liang C."/>
            <person name="Lipzen A."/>
            <person name="Lutzoni F."/>
            <person name="Magnuson J."/>
            <person name="Mondo S."/>
            <person name="Nolan M."/>
            <person name="Ohm R."/>
            <person name="Pangilinan J."/>
            <person name="Park H.-J."/>
            <person name="Ramirez L."/>
            <person name="Alfaro M."/>
            <person name="Sun H."/>
            <person name="Tritt A."/>
            <person name="Yoshinaga Y."/>
            <person name="Zwiers L.-H."/>
            <person name="Turgeon B."/>
            <person name="Goodwin S."/>
            <person name="Spatafora J."/>
            <person name="Crous P."/>
            <person name="Grigoriev I."/>
        </authorList>
    </citation>
    <scope>NUCLEOTIDE SEQUENCE</scope>
    <source>
        <strain evidence="7">CBS 116005</strain>
    </source>
</reference>
<feature type="transmembrane region" description="Helical" evidence="6">
    <location>
        <begin position="67"/>
        <end position="92"/>
    </location>
</feature>
<evidence type="ECO:0000256" key="4">
    <source>
        <dbReference type="ARBA" id="ARBA00023136"/>
    </source>
</evidence>
<dbReference type="PANTHER" id="PTHR23502:SF38">
    <property type="entry name" value="POLYAMINE TRANSPORTER 4"/>
    <property type="match status" value="1"/>
</dbReference>
<dbReference type="GO" id="GO:0015606">
    <property type="term" value="F:spermidine transmembrane transporter activity"/>
    <property type="evidence" value="ECO:0007669"/>
    <property type="project" value="TreeGrafter"/>
</dbReference>
<dbReference type="EMBL" id="ML995817">
    <property type="protein sequence ID" value="KAF2771976.1"/>
    <property type="molecule type" value="Genomic_DNA"/>
</dbReference>
<keyword evidence="2 6" id="KW-0812">Transmembrane</keyword>
<dbReference type="InterPro" id="IPR036259">
    <property type="entry name" value="MFS_trans_sf"/>
</dbReference>
<name>A0A6G1LGJ5_9PEZI</name>
<evidence type="ECO:0000256" key="3">
    <source>
        <dbReference type="ARBA" id="ARBA00022989"/>
    </source>
</evidence>
<gene>
    <name evidence="7" type="ORF">EJ03DRAFT_372531</name>
</gene>